<evidence type="ECO:0000256" key="4">
    <source>
        <dbReference type="ARBA" id="ARBA00022989"/>
    </source>
</evidence>
<evidence type="ECO:0000313" key="7">
    <source>
        <dbReference type="EMBL" id="MBG0568982.1"/>
    </source>
</evidence>
<organism evidence="7 8">
    <name type="scientific">Actinoplanes aureus</name>
    <dbReference type="NCBI Taxonomy" id="2792083"/>
    <lineage>
        <taxon>Bacteria</taxon>
        <taxon>Bacillati</taxon>
        <taxon>Actinomycetota</taxon>
        <taxon>Actinomycetes</taxon>
        <taxon>Micromonosporales</taxon>
        <taxon>Micromonosporaceae</taxon>
        <taxon>Actinoplanes</taxon>
    </lineage>
</organism>
<accession>A0A931CJ71</accession>
<dbReference type="Proteomes" id="UP000598146">
    <property type="component" value="Unassembled WGS sequence"/>
</dbReference>
<reference evidence="7" key="1">
    <citation type="submission" date="2020-11" db="EMBL/GenBank/DDBJ databases">
        <title>Isolation and identification of active actinomycetes.</title>
        <authorList>
            <person name="Sun X."/>
        </authorList>
    </citation>
    <scope>NUCLEOTIDE SEQUENCE</scope>
    <source>
        <strain evidence="7">NEAU-A11</strain>
    </source>
</reference>
<dbReference type="EMBL" id="JADQTO010000049">
    <property type="protein sequence ID" value="MBG0568982.1"/>
    <property type="molecule type" value="Genomic_DNA"/>
</dbReference>
<evidence type="ECO:0000256" key="1">
    <source>
        <dbReference type="ARBA" id="ARBA00004651"/>
    </source>
</evidence>
<feature type="transmembrane region" description="Helical" evidence="6">
    <location>
        <begin position="76"/>
        <end position="96"/>
    </location>
</feature>
<evidence type="ECO:0000256" key="3">
    <source>
        <dbReference type="ARBA" id="ARBA00022692"/>
    </source>
</evidence>
<feature type="transmembrane region" description="Helical" evidence="6">
    <location>
        <begin position="177"/>
        <end position="197"/>
    </location>
</feature>
<feature type="transmembrane region" description="Helical" evidence="6">
    <location>
        <begin position="46"/>
        <end position="64"/>
    </location>
</feature>
<keyword evidence="5 6" id="KW-0472">Membrane</keyword>
<dbReference type="Pfam" id="PF09678">
    <property type="entry name" value="Caa3_CtaG"/>
    <property type="match status" value="1"/>
</dbReference>
<comment type="caution">
    <text evidence="7">The sequence shown here is derived from an EMBL/GenBank/DDBJ whole genome shotgun (WGS) entry which is preliminary data.</text>
</comment>
<dbReference type="GO" id="GO:0005886">
    <property type="term" value="C:plasma membrane"/>
    <property type="evidence" value="ECO:0007669"/>
    <property type="project" value="UniProtKB-SubCell"/>
</dbReference>
<sequence>MGTPTARGAVTAHSPGGGAGLLLVLLLAFGYELTALHAPGWSRWRAASFLTGCVVLLIGLALPAHSMTDHMRGHLLIAMIAPLGLILGAPVTLLLRTLPVPTARRLTRLLRSGPARFMAHPVTALVLVIGGLPLLALPAAHAHPLVLAHFLLAGCLFAWVIAGADPAPHRPTVPVRLVILGVAIAAHAIFAQILYATAPGDDQRTAATLMYYGGDLAELLLAFAVVQSRTPRRSAHAPFEVRVTGRSAETIPSPLSRAS</sequence>
<feature type="transmembrane region" description="Helical" evidence="6">
    <location>
        <begin position="146"/>
        <end position="165"/>
    </location>
</feature>
<evidence type="ECO:0000256" key="5">
    <source>
        <dbReference type="ARBA" id="ARBA00023136"/>
    </source>
</evidence>
<keyword evidence="3 6" id="KW-0812">Transmembrane</keyword>
<feature type="transmembrane region" description="Helical" evidence="6">
    <location>
        <begin position="209"/>
        <end position="226"/>
    </location>
</feature>
<evidence type="ECO:0000313" key="8">
    <source>
        <dbReference type="Proteomes" id="UP000598146"/>
    </source>
</evidence>
<keyword evidence="4 6" id="KW-1133">Transmembrane helix</keyword>
<feature type="transmembrane region" description="Helical" evidence="6">
    <location>
        <begin position="12"/>
        <end position="34"/>
    </location>
</feature>
<feature type="transmembrane region" description="Helical" evidence="6">
    <location>
        <begin position="117"/>
        <end position="140"/>
    </location>
</feature>
<keyword evidence="2" id="KW-1003">Cell membrane</keyword>
<evidence type="ECO:0000256" key="6">
    <source>
        <dbReference type="SAM" id="Phobius"/>
    </source>
</evidence>
<evidence type="ECO:0000256" key="2">
    <source>
        <dbReference type="ARBA" id="ARBA00022475"/>
    </source>
</evidence>
<name>A0A931CJ71_9ACTN</name>
<dbReference type="InterPro" id="IPR019108">
    <property type="entry name" value="Caa3_assmbl_CtaG-rel"/>
</dbReference>
<protein>
    <submittedName>
        <fullName evidence="7">Cytochrome c oxidase assembly protein</fullName>
    </submittedName>
</protein>
<proteinExistence type="predicted"/>
<gene>
    <name evidence="7" type="ORF">I4J89_46975</name>
</gene>
<comment type="subcellular location">
    <subcellularLocation>
        <location evidence="1">Cell membrane</location>
        <topology evidence="1">Multi-pass membrane protein</topology>
    </subcellularLocation>
</comment>
<keyword evidence="8" id="KW-1185">Reference proteome</keyword>
<dbReference type="AlphaFoldDB" id="A0A931CJ71"/>